<gene>
    <name evidence="1" type="ORF">DUNSADRAFT_9906</name>
</gene>
<keyword evidence="2" id="KW-1185">Reference proteome</keyword>
<reference evidence="1" key="1">
    <citation type="submission" date="2017-08" db="EMBL/GenBank/DDBJ databases">
        <authorList>
            <person name="Polle J.E."/>
            <person name="Barry K."/>
            <person name="Cushman J."/>
            <person name="Schmutz J."/>
            <person name="Tran D."/>
            <person name="Hathwaick L.T."/>
            <person name="Yim W.C."/>
            <person name="Jenkins J."/>
            <person name="Mckie-Krisberg Z.M."/>
            <person name="Prochnik S."/>
            <person name="Lindquist E."/>
            <person name="Dockter R.B."/>
            <person name="Adam C."/>
            <person name="Molina H."/>
            <person name="Bunkerborg J."/>
            <person name="Jin E."/>
            <person name="Buchheim M."/>
            <person name="Magnuson J."/>
        </authorList>
    </citation>
    <scope>NUCLEOTIDE SEQUENCE</scope>
    <source>
        <strain evidence="1">CCAP 19/18</strain>
    </source>
</reference>
<dbReference type="EMBL" id="MU069795">
    <property type="protein sequence ID" value="KAF5833708.1"/>
    <property type="molecule type" value="Genomic_DNA"/>
</dbReference>
<organism evidence="1 2">
    <name type="scientific">Dunaliella salina</name>
    <name type="common">Green alga</name>
    <name type="synonym">Protococcus salinus</name>
    <dbReference type="NCBI Taxonomy" id="3046"/>
    <lineage>
        <taxon>Eukaryota</taxon>
        <taxon>Viridiplantae</taxon>
        <taxon>Chlorophyta</taxon>
        <taxon>core chlorophytes</taxon>
        <taxon>Chlorophyceae</taxon>
        <taxon>CS clade</taxon>
        <taxon>Chlamydomonadales</taxon>
        <taxon>Dunaliellaceae</taxon>
        <taxon>Dunaliella</taxon>
    </lineage>
</organism>
<evidence type="ECO:0000313" key="1">
    <source>
        <dbReference type="EMBL" id="KAF5833708.1"/>
    </source>
</evidence>
<protein>
    <recommendedName>
        <fullName evidence="3">Encoded protein</fullName>
    </recommendedName>
</protein>
<accession>A0ABQ7GGH8</accession>
<evidence type="ECO:0008006" key="3">
    <source>
        <dbReference type="Google" id="ProtNLM"/>
    </source>
</evidence>
<comment type="caution">
    <text evidence="1">The sequence shown here is derived from an EMBL/GenBank/DDBJ whole genome shotgun (WGS) entry which is preliminary data.</text>
</comment>
<evidence type="ECO:0000313" key="2">
    <source>
        <dbReference type="Proteomes" id="UP000815325"/>
    </source>
</evidence>
<proteinExistence type="predicted"/>
<sequence>MPVTLHTTQCRVTGMFQHLVRKFSTTKNSTSSCAKQSLSWAWRPSSTSSGCLLLVLNVLTSARIPSPSSSCGFTPGCFLRRKVVKGRSPFDSNEKSV</sequence>
<name>A0ABQ7GGH8_DUNSA</name>
<dbReference type="Proteomes" id="UP000815325">
    <property type="component" value="Unassembled WGS sequence"/>
</dbReference>